<sequence length="134" mass="14475">MALMIVMVIMIEDGDDDDDADPKLQKQGKKQISEDNSSKTPGHLKPANFYVQNPPSQDPVKPFIHDAFGKKITHELAQWGGFNKNSVNAATTSTSTSTSALQWKNPMSTTSATSTSAMESKPPLPVKCPMLPSA</sequence>
<evidence type="ECO:0000313" key="2">
    <source>
        <dbReference type="EMBL" id="RXH73535.1"/>
    </source>
</evidence>
<feature type="compositionally biased region" description="Low complexity" evidence="1">
    <location>
        <begin position="108"/>
        <end position="117"/>
    </location>
</feature>
<dbReference type="EMBL" id="RDQH01000341">
    <property type="protein sequence ID" value="RXH73535.1"/>
    <property type="molecule type" value="Genomic_DNA"/>
</dbReference>
<feature type="region of interest" description="Disordered" evidence="1">
    <location>
        <begin position="14"/>
        <end position="58"/>
    </location>
</feature>
<evidence type="ECO:0000313" key="3">
    <source>
        <dbReference type="Proteomes" id="UP000290289"/>
    </source>
</evidence>
<organism evidence="2 3">
    <name type="scientific">Malus domestica</name>
    <name type="common">Apple</name>
    <name type="synonym">Pyrus malus</name>
    <dbReference type="NCBI Taxonomy" id="3750"/>
    <lineage>
        <taxon>Eukaryota</taxon>
        <taxon>Viridiplantae</taxon>
        <taxon>Streptophyta</taxon>
        <taxon>Embryophyta</taxon>
        <taxon>Tracheophyta</taxon>
        <taxon>Spermatophyta</taxon>
        <taxon>Magnoliopsida</taxon>
        <taxon>eudicotyledons</taxon>
        <taxon>Gunneridae</taxon>
        <taxon>Pentapetalae</taxon>
        <taxon>rosids</taxon>
        <taxon>fabids</taxon>
        <taxon>Rosales</taxon>
        <taxon>Rosaceae</taxon>
        <taxon>Amygdaloideae</taxon>
        <taxon>Maleae</taxon>
        <taxon>Malus</taxon>
    </lineage>
</organism>
<feature type="region of interest" description="Disordered" evidence="1">
    <location>
        <begin position="87"/>
        <end position="134"/>
    </location>
</feature>
<proteinExistence type="predicted"/>
<evidence type="ECO:0000256" key="1">
    <source>
        <dbReference type="SAM" id="MobiDB-lite"/>
    </source>
</evidence>
<keyword evidence="3" id="KW-1185">Reference proteome</keyword>
<dbReference type="Proteomes" id="UP000290289">
    <property type="component" value="Chromosome 15"/>
</dbReference>
<reference evidence="2 3" key="1">
    <citation type="submission" date="2018-10" db="EMBL/GenBank/DDBJ databases">
        <title>A high-quality apple genome assembly.</title>
        <authorList>
            <person name="Hu J."/>
        </authorList>
    </citation>
    <scope>NUCLEOTIDE SEQUENCE [LARGE SCALE GENOMIC DNA]</scope>
    <source>
        <strain evidence="3">cv. HFTH1</strain>
        <tissue evidence="2">Young leaf</tissue>
    </source>
</reference>
<gene>
    <name evidence="2" type="ORF">DVH24_016357</name>
</gene>
<accession>A0A498HVK2</accession>
<dbReference type="AlphaFoldDB" id="A0A498HVK2"/>
<protein>
    <submittedName>
        <fullName evidence="2">Uncharacterized protein</fullName>
    </submittedName>
</protein>
<name>A0A498HVK2_MALDO</name>
<comment type="caution">
    <text evidence="2">The sequence shown here is derived from an EMBL/GenBank/DDBJ whole genome shotgun (WGS) entry which is preliminary data.</text>
</comment>
<feature type="compositionally biased region" description="Low complexity" evidence="1">
    <location>
        <begin position="89"/>
        <end position="100"/>
    </location>
</feature>